<keyword evidence="2" id="KW-1185">Reference proteome</keyword>
<dbReference type="Gene3D" id="3.60.10.10">
    <property type="entry name" value="Endonuclease/exonuclease/phosphatase"/>
    <property type="match status" value="1"/>
</dbReference>
<dbReference type="SUPFAM" id="SSF56219">
    <property type="entry name" value="DNase I-like"/>
    <property type="match status" value="1"/>
</dbReference>
<organism evidence="3">
    <name type="scientific">Schistocephalus solidus</name>
    <name type="common">Tapeworm</name>
    <dbReference type="NCBI Taxonomy" id="70667"/>
    <lineage>
        <taxon>Eukaryota</taxon>
        <taxon>Metazoa</taxon>
        <taxon>Spiralia</taxon>
        <taxon>Lophotrochozoa</taxon>
        <taxon>Platyhelminthes</taxon>
        <taxon>Cestoda</taxon>
        <taxon>Eucestoda</taxon>
        <taxon>Diphyllobothriidea</taxon>
        <taxon>Diphyllobothriidae</taxon>
        <taxon>Schistocephalus</taxon>
    </lineage>
</organism>
<evidence type="ECO:0000313" key="1">
    <source>
        <dbReference type="EMBL" id="VDM02120.1"/>
    </source>
</evidence>
<evidence type="ECO:0000313" key="3">
    <source>
        <dbReference type="WBParaSite" id="SSLN_0001633701-mRNA-1"/>
    </source>
</evidence>
<name>A0A183TGY6_SCHSO</name>
<gene>
    <name evidence="1" type="ORF">SSLN_LOCUS15734</name>
</gene>
<reference evidence="1 2" key="2">
    <citation type="submission" date="2018-11" db="EMBL/GenBank/DDBJ databases">
        <authorList>
            <consortium name="Pathogen Informatics"/>
        </authorList>
    </citation>
    <scope>NUCLEOTIDE SEQUENCE [LARGE SCALE GENOMIC DNA]</scope>
    <source>
        <strain evidence="1 2">NST_G2</strain>
    </source>
</reference>
<accession>A0A183TGY6</accession>
<dbReference type="InterPro" id="IPR036691">
    <property type="entry name" value="Endo/exonu/phosph_ase_sf"/>
</dbReference>
<dbReference type="WBParaSite" id="SSLN_0001633701-mRNA-1">
    <property type="protein sequence ID" value="SSLN_0001633701-mRNA-1"/>
    <property type="gene ID" value="SSLN_0001633701"/>
</dbReference>
<reference evidence="3" key="1">
    <citation type="submission" date="2016-06" db="UniProtKB">
        <authorList>
            <consortium name="WormBaseParasite"/>
        </authorList>
    </citation>
    <scope>IDENTIFICATION</scope>
</reference>
<evidence type="ECO:0000313" key="2">
    <source>
        <dbReference type="Proteomes" id="UP000275846"/>
    </source>
</evidence>
<dbReference type="EMBL" id="UYSU01040234">
    <property type="protein sequence ID" value="VDM02120.1"/>
    <property type="molecule type" value="Genomic_DNA"/>
</dbReference>
<sequence>MCRFLYMAHNQHATLIGGSPKLFSANLPWSATTENDASRSDNGALKGQRGGCRRHLLERPFNGRVTRRWLRLCRPERSLGVLLATGHRRLIDDPASATSITQIRLPPPSPTSLTPPNACPTGVCAVAEKPFAFGGFNDNPRINWPERRTALVARELVRYKLDIAALSETQFSEQGQLENVGAGYTFFWSGRPKAERRDAGVAFAIRNDIVGRLPCLPVGINDCQMSLHLPLRGDKFTTINSA</sequence>
<dbReference type="Proteomes" id="UP000275846">
    <property type="component" value="Unassembled WGS sequence"/>
</dbReference>
<dbReference type="AlphaFoldDB" id="A0A183TGY6"/>
<protein>
    <submittedName>
        <fullName evidence="3">NRDE family protein</fullName>
    </submittedName>
</protein>
<proteinExistence type="predicted"/>